<dbReference type="Pfam" id="PF17957">
    <property type="entry name" value="Big_7"/>
    <property type="match status" value="1"/>
</dbReference>
<dbReference type="AlphaFoldDB" id="A0A518ERM7"/>
<evidence type="ECO:0000259" key="3">
    <source>
        <dbReference type="Pfam" id="PF00326"/>
    </source>
</evidence>
<dbReference type="GO" id="GO:0008236">
    <property type="term" value="F:serine-type peptidase activity"/>
    <property type="evidence" value="ECO:0007669"/>
    <property type="project" value="InterPro"/>
</dbReference>
<protein>
    <recommendedName>
        <fullName evidence="3">Peptidase S9 prolyl oligopeptidase catalytic domain-containing protein</fullName>
    </recommendedName>
</protein>
<feature type="domain" description="Peptidase S9 prolyl oligopeptidase catalytic" evidence="3">
    <location>
        <begin position="231"/>
        <end position="290"/>
    </location>
</feature>
<dbReference type="InterPro" id="IPR013783">
    <property type="entry name" value="Ig-like_fold"/>
</dbReference>
<sequence>MKAPKIRPDSRSQALSRQLRSGASWLGGFLLVLNSASGQVVSVSISDPVAGDTVSGVITVSGASSGLMNGRVAISVDGGPWRLAQGRDSWSFDWDTGPLGQGPHTLVARARECFTCTPAFDSVTVTVDGAGSGLQEFTYFSSVDGTPMDSKLWLPAGFDPNGPPVPIVCHLHGGGGLGSISGAMAAELDARGWIGIAPDGREWGLAQLGCDWSNSSAYVNNPDPNVGPGEQDIFDAIEWIAALYPVDRDRIYLTGFSMGGRGTYAIGLKNPDYFAAIAPMGAPTDMFEVHVRRPQNEECKNGMVGGVPGSTPRVDTMVKVTSGRFLLENAFNIPVHHAHGLNDTVASNTTSESEYLHGWHVTTDASFDACHGTSTFCFGHTPTLTELHANEPDGYDWAYLFTPVGHFSDNRWLSGTPAQAGLFGTADPLNPGDLLGVYDFFERRTLVHSPEKIVFKTYEDEHRRAFWAELLTSAPWSAEPAAVRVTRDAAANALHAEVARAGEIGFDLDRAGLALTAQSPLSVVLAPLADSAYDPALDVTAESSTPRVRLEVGPDVVGATAVLDGLVLAPDMVSVSSGDVAIGPVDLQASTRILDVYAVEAFCTSTPNTTGLGARLRSSGTTSIGRNDFVLSVDQAIPNGAGLFFYGFAEADAPLGDGRLCIGGTLQRAPAPTFFDGTGSGTWDVDLAAPPASSGPNAITAGATVRFQLWYRDVGSPAGSNASNALRARFLP</sequence>
<dbReference type="PANTHER" id="PTHR43037:SF5">
    <property type="entry name" value="FERULOYL ESTERASE"/>
    <property type="match status" value="1"/>
</dbReference>
<keyword evidence="5" id="KW-1185">Reference proteome</keyword>
<dbReference type="InterPro" id="IPR001375">
    <property type="entry name" value="Peptidase_S9_cat"/>
</dbReference>
<dbReference type="Pfam" id="PF00326">
    <property type="entry name" value="Peptidase_S9"/>
    <property type="match status" value="1"/>
</dbReference>
<keyword evidence="2" id="KW-0378">Hydrolase</keyword>
<evidence type="ECO:0000313" key="5">
    <source>
        <dbReference type="Proteomes" id="UP000320390"/>
    </source>
</evidence>
<accession>A0A518ERM7</accession>
<dbReference type="PANTHER" id="PTHR43037">
    <property type="entry name" value="UNNAMED PRODUCT-RELATED"/>
    <property type="match status" value="1"/>
</dbReference>
<dbReference type="SUPFAM" id="SSF53474">
    <property type="entry name" value="alpha/beta-Hydrolases"/>
    <property type="match status" value="1"/>
</dbReference>
<dbReference type="GO" id="GO:0006508">
    <property type="term" value="P:proteolysis"/>
    <property type="evidence" value="ECO:0007669"/>
    <property type="project" value="InterPro"/>
</dbReference>
<reference evidence="4 5" key="1">
    <citation type="submission" date="2019-02" db="EMBL/GenBank/DDBJ databases">
        <title>Deep-cultivation of Planctomycetes and their phenomic and genomic characterization uncovers novel biology.</title>
        <authorList>
            <person name="Wiegand S."/>
            <person name="Jogler M."/>
            <person name="Boedeker C."/>
            <person name="Pinto D."/>
            <person name="Vollmers J."/>
            <person name="Rivas-Marin E."/>
            <person name="Kohn T."/>
            <person name="Peeters S.H."/>
            <person name="Heuer A."/>
            <person name="Rast P."/>
            <person name="Oberbeckmann S."/>
            <person name="Bunk B."/>
            <person name="Jeske O."/>
            <person name="Meyerdierks A."/>
            <person name="Storesund J.E."/>
            <person name="Kallscheuer N."/>
            <person name="Luecker S."/>
            <person name="Lage O.M."/>
            <person name="Pohl T."/>
            <person name="Merkel B.J."/>
            <person name="Hornburger P."/>
            <person name="Mueller R.-W."/>
            <person name="Bruemmer F."/>
            <person name="Labrenz M."/>
            <person name="Spormann A.M."/>
            <person name="Op den Camp H."/>
            <person name="Overmann J."/>
            <person name="Amann R."/>
            <person name="Jetten M.S.M."/>
            <person name="Mascher T."/>
            <person name="Medema M.H."/>
            <person name="Devos D.P."/>
            <person name="Kaster A.-K."/>
            <person name="Ovreas L."/>
            <person name="Rohde M."/>
            <person name="Galperin M.Y."/>
            <person name="Jogler C."/>
        </authorList>
    </citation>
    <scope>NUCLEOTIDE SEQUENCE [LARGE SCALE GENOMIC DNA]</scope>
    <source>
        <strain evidence="4 5">Poly30</strain>
    </source>
</reference>
<dbReference type="RefSeq" id="WP_419191250.1">
    <property type="nucleotide sequence ID" value="NZ_CP036434.1"/>
</dbReference>
<proteinExistence type="predicted"/>
<evidence type="ECO:0000256" key="1">
    <source>
        <dbReference type="ARBA" id="ARBA00022729"/>
    </source>
</evidence>
<dbReference type="Gene3D" id="2.60.40.10">
    <property type="entry name" value="Immunoglobulins"/>
    <property type="match status" value="1"/>
</dbReference>
<dbReference type="EMBL" id="CP036434">
    <property type="protein sequence ID" value="QDV06749.1"/>
    <property type="molecule type" value="Genomic_DNA"/>
</dbReference>
<dbReference type="InterPro" id="IPR050955">
    <property type="entry name" value="Plant_Biomass_Hydrol_Est"/>
</dbReference>
<dbReference type="Gene3D" id="3.40.50.1820">
    <property type="entry name" value="alpha/beta hydrolase"/>
    <property type="match status" value="1"/>
</dbReference>
<dbReference type="InterPro" id="IPR029058">
    <property type="entry name" value="AB_hydrolase_fold"/>
</dbReference>
<organism evidence="4 5">
    <name type="scientific">Saltatorellus ferox</name>
    <dbReference type="NCBI Taxonomy" id="2528018"/>
    <lineage>
        <taxon>Bacteria</taxon>
        <taxon>Pseudomonadati</taxon>
        <taxon>Planctomycetota</taxon>
        <taxon>Planctomycetia</taxon>
        <taxon>Planctomycetia incertae sedis</taxon>
        <taxon>Saltatorellus</taxon>
    </lineage>
</organism>
<name>A0A518ERM7_9BACT</name>
<dbReference type="Proteomes" id="UP000320390">
    <property type="component" value="Chromosome"/>
</dbReference>
<gene>
    <name evidence="4" type="ORF">Poly30_22640</name>
</gene>
<evidence type="ECO:0000313" key="4">
    <source>
        <dbReference type="EMBL" id="QDV06749.1"/>
    </source>
</evidence>
<keyword evidence="1" id="KW-0732">Signal</keyword>
<evidence type="ECO:0000256" key="2">
    <source>
        <dbReference type="ARBA" id="ARBA00022801"/>
    </source>
</evidence>